<evidence type="ECO:0000256" key="1">
    <source>
        <dbReference type="SAM" id="Phobius"/>
    </source>
</evidence>
<proteinExistence type="predicted"/>
<dbReference type="Proteomes" id="UP000464577">
    <property type="component" value="Chromosome"/>
</dbReference>
<keyword evidence="3" id="KW-1185">Reference proteome</keyword>
<dbReference type="KEGG" id="senf:GJR95_32285"/>
<keyword evidence="1" id="KW-1133">Transmembrane helix</keyword>
<dbReference type="AlphaFoldDB" id="A0A6P1W2X8"/>
<feature type="transmembrane region" description="Helical" evidence="1">
    <location>
        <begin position="86"/>
        <end position="104"/>
    </location>
</feature>
<evidence type="ECO:0000313" key="3">
    <source>
        <dbReference type="Proteomes" id="UP000464577"/>
    </source>
</evidence>
<evidence type="ECO:0008006" key="4">
    <source>
        <dbReference type="Google" id="ProtNLM"/>
    </source>
</evidence>
<sequence length="115" mass="13462">MNSVIQFLDMQYPRRHIHEPIDQVDPVTLVWYFFGYSQPYRLFIALSELVLGMLIIIPNTSRLGVLLYFPFALNIAVMTWCFTHTLPVKVVSTFIAISSFYLIIRELSTYKKLLL</sequence>
<feature type="transmembrane region" description="Helical" evidence="1">
    <location>
        <begin position="39"/>
        <end position="56"/>
    </location>
</feature>
<gene>
    <name evidence="2" type="ORF">GJR95_32285</name>
</gene>
<evidence type="ECO:0000313" key="2">
    <source>
        <dbReference type="EMBL" id="QHV99405.1"/>
    </source>
</evidence>
<dbReference type="EMBL" id="CP045997">
    <property type="protein sequence ID" value="QHV99405.1"/>
    <property type="molecule type" value="Genomic_DNA"/>
</dbReference>
<protein>
    <recommendedName>
        <fullName evidence="4">DoxX family protein</fullName>
    </recommendedName>
</protein>
<reference evidence="2 3" key="1">
    <citation type="submission" date="2019-11" db="EMBL/GenBank/DDBJ databases">
        <title>Spirosoma endbachense sp. nov., isolated from a natural salt meadow.</title>
        <authorList>
            <person name="Rojas J."/>
            <person name="Ambika Manirajan B."/>
            <person name="Ratering S."/>
            <person name="Suarez C."/>
            <person name="Geissler-Plaum R."/>
            <person name="Schnell S."/>
        </authorList>
    </citation>
    <scope>NUCLEOTIDE SEQUENCE [LARGE SCALE GENOMIC DNA]</scope>
    <source>
        <strain evidence="2 3">I-24</strain>
    </source>
</reference>
<accession>A0A6P1W2X8</accession>
<feature type="transmembrane region" description="Helical" evidence="1">
    <location>
        <begin position="63"/>
        <end position="80"/>
    </location>
</feature>
<organism evidence="2 3">
    <name type="scientific">Spirosoma endbachense</name>
    <dbReference type="NCBI Taxonomy" id="2666025"/>
    <lineage>
        <taxon>Bacteria</taxon>
        <taxon>Pseudomonadati</taxon>
        <taxon>Bacteroidota</taxon>
        <taxon>Cytophagia</taxon>
        <taxon>Cytophagales</taxon>
        <taxon>Cytophagaceae</taxon>
        <taxon>Spirosoma</taxon>
    </lineage>
</organism>
<keyword evidence="1" id="KW-0472">Membrane</keyword>
<keyword evidence="1" id="KW-0812">Transmembrane</keyword>
<name>A0A6P1W2X8_9BACT</name>
<dbReference type="RefSeq" id="WP_162389808.1">
    <property type="nucleotide sequence ID" value="NZ_CP045997.1"/>
</dbReference>